<dbReference type="InterPro" id="IPR013087">
    <property type="entry name" value="Znf_C2H2_type"/>
</dbReference>
<evidence type="ECO:0000256" key="2">
    <source>
        <dbReference type="ARBA" id="ARBA00022723"/>
    </source>
</evidence>
<feature type="domain" description="C2H2-type" evidence="9">
    <location>
        <begin position="518"/>
        <end position="543"/>
    </location>
</feature>
<dbReference type="PANTHER" id="PTHR24406">
    <property type="entry name" value="TRANSCRIPTIONAL REPRESSOR CTCFL-RELATED"/>
    <property type="match status" value="1"/>
</dbReference>
<keyword evidence="4 7" id="KW-0863">Zinc-finger</keyword>
<keyword evidence="2" id="KW-0479">Metal-binding</keyword>
<evidence type="ECO:0000256" key="3">
    <source>
        <dbReference type="ARBA" id="ARBA00022737"/>
    </source>
</evidence>
<dbReference type="SMART" id="SM00355">
    <property type="entry name" value="ZnF_C2H2"/>
    <property type="match status" value="5"/>
</dbReference>
<organism evidence="10 11">
    <name type="scientific">Dryococelus australis</name>
    <dbReference type="NCBI Taxonomy" id="614101"/>
    <lineage>
        <taxon>Eukaryota</taxon>
        <taxon>Metazoa</taxon>
        <taxon>Ecdysozoa</taxon>
        <taxon>Arthropoda</taxon>
        <taxon>Hexapoda</taxon>
        <taxon>Insecta</taxon>
        <taxon>Pterygota</taxon>
        <taxon>Neoptera</taxon>
        <taxon>Polyneoptera</taxon>
        <taxon>Phasmatodea</taxon>
        <taxon>Verophasmatodea</taxon>
        <taxon>Anareolatae</taxon>
        <taxon>Phasmatidae</taxon>
        <taxon>Eurycanthinae</taxon>
        <taxon>Dryococelus</taxon>
    </lineage>
</organism>
<feature type="region of interest" description="Disordered" evidence="8">
    <location>
        <begin position="144"/>
        <end position="167"/>
    </location>
</feature>
<keyword evidence="3" id="KW-0677">Repeat</keyword>
<comment type="caution">
    <text evidence="10">The sequence shown here is derived from an EMBL/GenBank/DDBJ whole genome shotgun (WGS) entry which is preliminary data.</text>
</comment>
<evidence type="ECO:0000256" key="5">
    <source>
        <dbReference type="ARBA" id="ARBA00022833"/>
    </source>
</evidence>
<evidence type="ECO:0000256" key="1">
    <source>
        <dbReference type="ARBA" id="ARBA00004123"/>
    </source>
</evidence>
<evidence type="ECO:0000313" key="11">
    <source>
        <dbReference type="Proteomes" id="UP001159363"/>
    </source>
</evidence>
<keyword evidence="6" id="KW-0539">Nucleus</keyword>
<evidence type="ECO:0000256" key="4">
    <source>
        <dbReference type="ARBA" id="ARBA00022771"/>
    </source>
</evidence>
<dbReference type="Gene3D" id="3.30.160.60">
    <property type="entry name" value="Classic Zinc Finger"/>
    <property type="match status" value="2"/>
</dbReference>
<keyword evidence="5" id="KW-0862">Zinc</keyword>
<evidence type="ECO:0000259" key="9">
    <source>
        <dbReference type="PROSITE" id="PS50157"/>
    </source>
</evidence>
<evidence type="ECO:0000256" key="7">
    <source>
        <dbReference type="PROSITE-ProRule" id="PRU00042"/>
    </source>
</evidence>
<protein>
    <recommendedName>
        <fullName evidence="9">C2H2-type domain-containing protein</fullName>
    </recommendedName>
</protein>
<dbReference type="EMBL" id="JARBHB010000001">
    <property type="protein sequence ID" value="KAJ8898356.1"/>
    <property type="molecule type" value="Genomic_DNA"/>
</dbReference>
<keyword evidence="11" id="KW-1185">Reference proteome</keyword>
<accession>A0ABQ9IPR8</accession>
<feature type="compositionally biased region" description="Acidic residues" evidence="8">
    <location>
        <begin position="209"/>
        <end position="220"/>
    </location>
</feature>
<feature type="region of interest" description="Disordered" evidence="8">
    <location>
        <begin position="209"/>
        <end position="242"/>
    </location>
</feature>
<name>A0ABQ9IPR8_9NEOP</name>
<dbReference type="Pfam" id="PF00096">
    <property type="entry name" value="zf-C2H2"/>
    <property type="match status" value="2"/>
</dbReference>
<proteinExistence type="predicted"/>
<evidence type="ECO:0000256" key="6">
    <source>
        <dbReference type="ARBA" id="ARBA00023242"/>
    </source>
</evidence>
<dbReference type="Proteomes" id="UP001159363">
    <property type="component" value="Chromosome 1"/>
</dbReference>
<dbReference type="SUPFAM" id="SSF57667">
    <property type="entry name" value="beta-beta-alpha zinc fingers"/>
    <property type="match status" value="2"/>
</dbReference>
<dbReference type="PROSITE" id="PS50157">
    <property type="entry name" value="ZINC_FINGER_C2H2_2"/>
    <property type="match status" value="2"/>
</dbReference>
<dbReference type="InterPro" id="IPR036236">
    <property type="entry name" value="Znf_C2H2_sf"/>
</dbReference>
<feature type="compositionally biased region" description="Polar residues" evidence="8">
    <location>
        <begin position="144"/>
        <end position="166"/>
    </location>
</feature>
<dbReference type="InterPro" id="IPR050888">
    <property type="entry name" value="ZnF_C2H2-type_TF"/>
</dbReference>
<sequence length="1020" mass="112223">MIGRCTKWEGRRKSDEKDCMVVEESLEHCCRVMRGVRGNESSGVGVAGGWIVKGSEAVWMVVLREGMMDSLLMVDCSERRKNYRPRPTRFEWPENGVLQPVPFTSSFDDLSYETMPIIKAPGAQKRLDNTFSCATYTQSRTSSFEDIQRSASNSLKRPLDNTSYSEKNPKTRVLDLQAVKEYVQEHQLRKDLLNTEEDGDDVDDDLAVADLDDDEDEEEELRNGTISNAPEETVLPTNSEHSVSVVMPQKSILKIPVSHEETVSPSKKVRFSIDTGTAEKENTVEESATVQEVELQEALTSEQEPQTQVSRVVSTPMTTLTNSGNISNHARIITEVLKKYPNLVKKNKNIKLKIMHRGPAPTSAKSVDNEGNKSVMSKVSYVMLKSDVALAASKAKIGVKLDQMLPQNKVLSGAENTTGPWLCYTCGTPDEPVNFETYYLYRRHLQDVHMEKIDARICEHCGHRASKRNLLLYHLYTKHGVLPPRNCSFPSCDQCDYVALSESLLIKHRNSHLKTPEFMCKVCKATFKTNGALQGHMQTNLHSVINKKLYECPYCQKPFVRNVNLKAHIRTCHKQADKNEEMQRGKQVNTIDLAGDDSLTEDEGEIVDVPVMAADESGNSGHALPPGVTLLAEGPDVHSSEAEALSNVASGIAASLGLAETVQSDQTVIVLDDNQEYILNTSDVISSSNISEVHQFVGSHTEVMNDTVTETEIQEYVEETAGAPSRPDTQEFIVPDIMSGDEQAYQSAVSYEDSCSQAIVSQSYNTSDQAIVSREYDQSQTIIVSQAYDTSSSQSIVRHTSEGGQITIPPPVSMTPGEVTMILSDHDYVEDAVPREGMMIYITHPGDVDMSMIQHMTGGKGAQLLLTSQAPGSEVQGAITSGPTGQLVQLESGAIVRVIGTEEAASLQQPFIESNLSGVEEAVAEESLEHVVTDDQDTNVVESLPEATVASSQSSVVVRPVVQMSELVKDWEDFDESEEECQLAATDVGSTKYHGFIAVNSAQRVILLSNAARRPAIALA</sequence>
<evidence type="ECO:0000256" key="8">
    <source>
        <dbReference type="SAM" id="MobiDB-lite"/>
    </source>
</evidence>
<feature type="domain" description="C2H2-type" evidence="9">
    <location>
        <begin position="550"/>
        <end position="578"/>
    </location>
</feature>
<reference evidence="10 11" key="1">
    <citation type="submission" date="2023-02" db="EMBL/GenBank/DDBJ databases">
        <title>LHISI_Scaffold_Assembly.</title>
        <authorList>
            <person name="Stuart O.P."/>
            <person name="Cleave R."/>
            <person name="Magrath M.J.L."/>
            <person name="Mikheyev A.S."/>
        </authorList>
    </citation>
    <scope>NUCLEOTIDE SEQUENCE [LARGE SCALE GENOMIC DNA]</scope>
    <source>
        <strain evidence="10">Daus_M_001</strain>
        <tissue evidence="10">Leg muscle</tissue>
    </source>
</reference>
<comment type="subcellular location">
    <subcellularLocation>
        <location evidence="1">Nucleus</location>
    </subcellularLocation>
</comment>
<gene>
    <name evidence="10" type="ORF">PR048_003716</name>
</gene>
<dbReference type="PROSITE" id="PS00028">
    <property type="entry name" value="ZINC_FINGER_C2H2_1"/>
    <property type="match status" value="1"/>
</dbReference>
<feature type="compositionally biased region" description="Polar residues" evidence="8">
    <location>
        <begin position="224"/>
        <end position="242"/>
    </location>
</feature>
<evidence type="ECO:0000313" key="10">
    <source>
        <dbReference type="EMBL" id="KAJ8898356.1"/>
    </source>
</evidence>